<dbReference type="RefSeq" id="WP_056758983.1">
    <property type="nucleotide sequence ID" value="NZ_JAVDRL010000002.1"/>
</dbReference>
<evidence type="ECO:0000313" key="3">
    <source>
        <dbReference type="Proteomes" id="UP001262754"/>
    </source>
</evidence>
<dbReference type="SUPFAM" id="SSF54427">
    <property type="entry name" value="NTF2-like"/>
    <property type="match status" value="1"/>
</dbReference>
<accession>A0ABU1MVU8</accession>
<proteinExistence type="predicted"/>
<reference evidence="2 3" key="1">
    <citation type="submission" date="2023-07" db="EMBL/GenBank/DDBJ databases">
        <title>Sorghum-associated microbial communities from plants grown in Nebraska, USA.</title>
        <authorList>
            <person name="Schachtman D."/>
        </authorList>
    </citation>
    <scope>NUCLEOTIDE SEQUENCE [LARGE SCALE GENOMIC DNA]</scope>
    <source>
        <strain evidence="2 3">DS2154</strain>
    </source>
</reference>
<keyword evidence="3" id="KW-1185">Reference proteome</keyword>
<dbReference type="InterPro" id="IPR037401">
    <property type="entry name" value="SnoaL-like"/>
</dbReference>
<dbReference type="Pfam" id="PF12680">
    <property type="entry name" value="SnoaL_2"/>
    <property type="match status" value="1"/>
</dbReference>
<dbReference type="InterPro" id="IPR032710">
    <property type="entry name" value="NTF2-like_dom_sf"/>
</dbReference>
<dbReference type="PANTHER" id="PTHR41252">
    <property type="entry name" value="BLR2505 PROTEIN"/>
    <property type="match status" value="1"/>
</dbReference>
<gene>
    <name evidence="2" type="ORF">J2800_000540</name>
</gene>
<feature type="domain" description="SnoaL-like" evidence="1">
    <location>
        <begin position="11"/>
        <end position="117"/>
    </location>
</feature>
<dbReference type="PANTHER" id="PTHR41252:SF1">
    <property type="entry name" value="BLR2505 PROTEIN"/>
    <property type="match status" value="1"/>
</dbReference>
<comment type="caution">
    <text evidence="2">The sequence shown here is derived from an EMBL/GenBank/DDBJ whole genome shotgun (WGS) entry which is preliminary data.</text>
</comment>
<organism evidence="2 3">
    <name type="scientific">Caulobacter rhizosphaerae</name>
    <dbReference type="NCBI Taxonomy" id="2010972"/>
    <lineage>
        <taxon>Bacteria</taxon>
        <taxon>Pseudomonadati</taxon>
        <taxon>Pseudomonadota</taxon>
        <taxon>Alphaproteobacteria</taxon>
        <taxon>Caulobacterales</taxon>
        <taxon>Caulobacteraceae</taxon>
        <taxon>Caulobacter</taxon>
    </lineage>
</organism>
<protein>
    <submittedName>
        <fullName evidence="2">Ketosteroid isomerase-like protein</fullName>
    </submittedName>
</protein>
<sequence>MSATEDNKQRVQTIFEGLARGDAGLFLDSLDEAAVWRMIGTTAWSGVYAGKAAIRHELLTPLMAQFADRYVNTADAIIAEGDTVVVECRGKVTTKTGKRYDNTYCWVLRMREGRIAALTEYMDTQLVATALEPPQRGAN</sequence>
<dbReference type="Gene3D" id="3.10.450.50">
    <property type="match status" value="1"/>
</dbReference>
<dbReference type="EMBL" id="JAVDRL010000002">
    <property type="protein sequence ID" value="MDR6529816.1"/>
    <property type="molecule type" value="Genomic_DNA"/>
</dbReference>
<name>A0ABU1MVU8_9CAUL</name>
<dbReference type="Proteomes" id="UP001262754">
    <property type="component" value="Unassembled WGS sequence"/>
</dbReference>
<evidence type="ECO:0000313" key="2">
    <source>
        <dbReference type="EMBL" id="MDR6529816.1"/>
    </source>
</evidence>
<evidence type="ECO:0000259" key="1">
    <source>
        <dbReference type="Pfam" id="PF12680"/>
    </source>
</evidence>